<dbReference type="SUPFAM" id="SSF103473">
    <property type="entry name" value="MFS general substrate transporter"/>
    <property type="match status" value="1"/>
</dbReference>
<feature type="transmembrane region" description="Helical" evidence="7">
    <location>
        <begin position="283"/>
        <end position="304"/>
    </location>
</feature>
<dbReference type="AlphaFoldDB" id="A0A7X5V3U2"/>
<dbReference type="InterPro" id="IPR036259">
    <property type="entry name" value="MFS_trans_sf"/>
</dbReference>
<feature type="transmembrane region" description="Helical" evidence="7">
    <location>
        <begin position="156"/>
        <end position="178"/>
    </location>
</feature>
<dbReference type="GO" id="GO:0022857">
    <property type="term" value="F:transmembrane transporter activity"/>
    <property type="evidence" value="ECO:0007669"/>
    <property type="project" value="InterPro"/>
</dbReference>
<dbReference type="Pfam" id="PF07690">
    <property type="entry name" value="MFS_1"/>
    <property type="match status" value="1"/>
</dbReference>
<evidence type="ECO:0000313" key="10">
    <source>
        <dbReference type="Proteomes" id="UP000564677"/>
    </source>
</evidence>
<dbReference type="EMBL" id="JAASQV010000004">
    <property type="protein sequence ID" value="NIJ66782.1"/>
    <property type="molecule type" value="Genomic_DNA"/>
</dbReference>
<gene>
    <name evidence="9" type="ORF">FHR20_003758</name>
</gene>
<dbReference type="Gene3D" id="1.20.1250.20">
    <property type="entry name" value="MFS general substrate transporter like domains"/>
    <property type="match status" value="2"/>
</dbReference>
<feature type="transmembrane region" description="Helical" evidence="7">
    <location>
        <begin position="380"/>
        <end position="400"/>
    </location>
</feature>
<feature type="transmembrane region" description="Helical" evidence="7">
    <location>
        <begin position="248"/>
        <end position="271"/>
    </location>
</feature>
<comment type="caution">
    <text evidence="9">The sequence shown here is derived from an EMBL/GenBank/DDBJ whole genome shotgun (WGS) entry which is preliminary data.</text>
</comment>
<evidence type="ECO:0000256" key="1">
    <source>
        <dbReference type="ARBA" id="ARBA00004651"/>
    </source>
</evidence>
<dbReference type="InterPro" id="IPR050189">
    <property type="entry name" value="MFS_Efflux_Transporters"/>
</dbReference>
<comment type="subcellular location">
    <subcellularLocation>
        <location evidence="1">Cell membrane</location>
        <topology evidence="1">Multi-pass membrane protein</topology>
    </subcellularLocation>
</comment>
<dbReference type="PANTHER" id="PTHR43124:SF3">
    <property type="entry name" value="CHLORAMPHENICOL EFFLUX PUMP RV0191"/>
    <property type="match status" value="1"/>
</dbReference>
<dbReference type="PANTHER" id="PTHR43124">
    <property type="entry name" value="PURINE EFFLUX PUMP PBUE"/>
    <property type="match status" value="1"/>
</dbReference>
<feature type="transmembrane region" description="Helical" evidence="7">
    <location>
        <begin position="198"/>
        <end position="216"/>
    </location>
</feature>
<keyword evidence="10" id="KW-1185">Reference proteome</keyword>
<evidence type="ECO:0000256" key="4">
    <source>
        <dbReference type="ARBA" id="ARBA00022989"/>
    </source>
</evidence>
<keyword evidence="5 7" id="KW-0472">Membrane</keyword>
<name>A0A7X5V3U2_9SPHN</name>
<feature type="transmembrane region" description="Helical" evidence="7">
    <location>
        <begin position="412"/>
        <end position="431"/>
    </location>
</feature>
<feature type="transmembrane region" description="Helical" evidence="7">
    <location>
        <begin position="342"/>
        <end position="368"/>
    </location>
</feature>
<feature type="transmembrane region" description="Helical" evidence="7">
    <location>
        <begin position="122"/>
        <end position="144"/>
    </location>
</feature>
<feature type="transmembrane region" description="Helical" evidence="7">
    <location>
        <begin position="96"/>
        <end position="116"/>
    </location>
</feature>
<dbReference type="RefSeq" id="WP_167301090.1">
    <property type="nucleotide sequence ID" value="NZ_JAASQV010000004.1"/>
</dbReference>
<accession>A0A7X5V3U2</accession>
<sequence>MLQPTDAADAAEASPSAPPSAAIRPTKWGVIWLLTLTLFSALTVGGLLSPLQEAVKAELHLTDLDIGLLAGGATAIPIALLSLPIAWLVDHSTRTRLLIILASFWAIGTIGTAFAPNFAGLFAARLIAGIGAGTALPVLISLLADVCMPDRRGRSMLLVSIGAWAGAAAAFAIGGSLFGYLTSHPGAGLLGMTPWREVHLLVGVGAALAVLPLFLIKEPPRYEVEQTSVSLRLAMDAFWRRRKFLGPLLAGQLTGGMAEGAAAIWMGSLLIRQYGQAPGSFGGWVGAVILGSGIIGSIIGGFAADAAGKLKMRGAILLPAAIATALTIPAGAFSIMPTVTGFAWTLFALLVGGTIVNLVSSAAIAVLIPNEDRAVTLAGMKIAGTMVGAGVAPPLVVWLSTFSTGKWGLGEAVAIMGVVTGAMSLAGFWIAMRNAPQQVARDPNAKMIPAEA</sequence>
<reference evidence="9 10" key="1">
    <citation type="submission" date="2020-03" db="EMBL/GenBank/DDBJ databases">
        <title>Genomic Encyclopedia of Type Strains, Phase IV (KMG-IV): sequencing the most valuable type-strain genomes for metagenomic binning, comparative biology and taxonomic classification.</title>
        <authorList>
            <person name="Goeker M."/>
        </authorList>
    </citation>
    <scope>NUCLEOTIDE SEQUENCE [LARGE SCALE GENOMIC DNA]</scope>
    <source>
        <strain evidence="9 10">DSM 4733</strain>
    </source>
</reference>
<keyword evidence="2" id="KW-1003">Cell membrane</keyword>
<evidence type="ECO:0000313" key="9">
    <source>
        <dbReference type="EMBL" id="NIJ66782.1"/>
    </source>
</evidence>
<evidence type="ECO:0000259" key="8">
    <source>
        <dbReference type="PROSITE" id="PS50850"/>
    </source>
</evidence>
<keyword evidence="3 7" id="KW-0812">Transmembrane</keyword>
<evidence type="ECO:0000256" key="2">
    <source>
        <dbReference type="ARBA" id="ARBA00022475"/>
    </source>
</evidence>
<proteinExistence type="predicted"/>
<dbReference type="Proteomes" id="UP000564677">
    <property type="component" value="Unassembled WGS sequence"/>
</dbReference>
<keyword evidence="4 7" id="KW-1133">Transmembrane helix</keyword>
<organism evidence="9 10">
    <name type="scientific">Sphingomonas leidyi</name>
    <dbReference type="NCBI Taxonomy" id="68569"/>
    <lineage>
        <taxon>Bacteria</taxon>
        <taxon>Pseudomonadati</taxon>
        <taxon>Pseudomonadota</taxon>
        <taxon>Alphaproteobacteria</taxon>
        <taxon>Sphingomonadales</taxon>
        <taxon>Sphingomonadaceae</taxon>
        <taxon>Sphingomonas</taxon>
    </lineage>
</organism>
<feature type="transmembrane region" description="Helical" evidence="7">
    <location>
        <begin position="30"/>
        <end position="48"/>
    </location>
</feature>
<protein>
    <submittedName>
        <fullName evidence="9">MFS family permease</fullName>
    </submittedName>
</protein>
<evidence type="ECO:0000256" key="7">
    <source>
        <dbReference type="SAM" id="Phobius"/>
    </source>
</evidence>
<dbReference type="PROSITE" id="PS50850">
    <property type="entry name" value="MFS"/>
    <property type="match status" value="1"/>
</dbReference>
<feature type="domain" description="Major facilitator superfamily (MFS) profile" evidence="8">
    <location>
        <begin position="30"/>
        <end position="439"/>
    </location>
</feature>
<feature type="transmembrane region" description="Helical" evidence="7">
    <location>
        <begin position="68"/>
        <end position="89"/>
    </location>
</feature>
<dbReference type="GO" id="GO:0005886">
    <property type="term" value="C:plasma membrane"/>
    <property type="evidence" value="ECO:0007669"/>
    <property type="project" value="UniProtKB-SubCell"/>
</dbReference>
<feature type="region of interest" description="Disordered" evidence="6">
    <location>
        <begin position="1"/>
        <end position="21"/>
    </location>
</feature>
<evidence type="ECO:0000256" key="6">
    <source>
        <dbReference type="SAM" id="MobiDB-lite"/>
    </source>
</evidence>
<evidence type="ECO:0000256" key="5">
    <source>
        <dbReference type="ARBA" id="ARBA00023136"/>
    </source>
</evidence>
<feature type="transmembrane region" description="Helical" evidence="7">
    <location>
        <begin position="316"/>
        <end position="336"/>
    </location>
</feature>
<evidence type="ECO:0000256" key="3">
    <source>
        <dbReference type="ARBA" id="ARBA00022692"/>
    </source>
</evidence>
<dbReference type="InterPro" id="IPR011701">
    <property type="entry name" value="MFS"/>
</dbReference>
<dbReference type="InterPro" id="IPR020846">
    <property type="entry name" value="MFS_dom"/>
</dbReference>